<proteinExistence type="predicted"/>
<keyword evidence="4" id="KW-1185">Reference proteome</keyword>
<dbReference type="EMBL" id="JBICCN010000255">
    <property type="protein sequence ID" value="KAL3082005.1"/>
    <property type="molecule type" value="Genomic_DNA"/>
</dbReference>
<sequence length="209" mass="22389">MQFPSFAFLFLVAVLGLLLHLTLSADGNETSTEANTKNSHVSASIRRRKTNVRQNGESDEKSSKSSVLPPVSDKKVKNGPSTAAGGTGPPLIRTLTVFALAVGSQPMANASRPLGAGKEVLPMHNVAAAPWAPPQAQPPNQMVPPPKNKMERSRTNNNGNGFVKEVNVLTDAQVYKHNYVPEIPGEVFPQQSVDFGDYNNQPESNNGCC</sequence>
<feature type="region of interest" description="Disordered" evidence="1">
    <location>
        <begin position="28"/>
        <end position="88"/>
    </location>
</feature>
<reference evidence="3 4" key="1">
    <citation type="submission" date="2024-10" db="EMBL/GenBank/DDBJ databases">
        <authorList>
            <person name="Kim D."/>
        </authorList>
    </citation>
    <scope>NUCLEOTIDE SEQUENCE [LARGE SCALE GENOMIC DNA]</scope>
    <source>
        <strain evidence="3">Taebaek</strain>
    </source>
</reference>
<gene>
    <name evidence="3" type="ORF">niasHS_013026</name>
</gene>
<comment type="caution">
    <text evidence="3">The sequence shown here is derived from an EMBL/GenBank/DDBJ whole genome shotgun (WGS) entry which is preliminary data.</text>
</comment>
<accession>A0ABD2IXF0</accession>
<evidence type="ECO:0000256" key="1">
    <source>
        <dbReference type="SAM" id="MobiDB-lite"/>
    </source>
</evidence>
<dbReference type="AlphaFoldDB" id="A0ABD2IXF0"/>
<feature type="chain" id="PRO_5044836078" evidence="2">
    <location>
        <begin position="25"/>
        <end position="209"/>
    </location>
</feature>
<evidence type="ECO:0000313" key="3">
    <source>
        <dbReference type="EMBL" id="KAL3082005.1"/>
    </source>
</evidence>
<protein>
    <submittedName>
        <fullName evidence="3">Uncharacterized protein</fullName>
    </submittedName>
</protein>
<feature type="signal peptide" evidence="2">
    <location>
        <begin position="1"/>
        <end position="24"/>
    </location>
</feature>
<organism evidence="3 4">
    <name type="scientific">Heterodera schachtii</name>
    <name type="common">Sugarbeet cyst nematode worm</name>
    <name type="synonym">Tylenchus schachtii</name>
    <dbReference type="NCBI Taxonomy" id="97005"/>
    <lineage>
        <taxon>Eukaryota</taxon>
        <taxon>Metazoa</taxon>
        <taxon>Ecdysozoa</taxon>
        <taxon>Nematoda</taxon>
        <taxon>Chromadorea</taxon>
        <taxon>Rhabditida</taxon>
        <taxon>Tylenchina</taxon>
        <taxon>Tylenchomorpha</taxon>
        <taxon>Tylenchoidea</taxon>
        <taxon>Heteroderidae</taxon>
        <taxon>Heteroderinae</taxon>
        <taxon>Heterodera</taxon>
    </lineage>
</organism>
<feature type="compositionally biased region" description="Polar residues" evidence="1">
    <location>
        <begin position="28"/>
        <end position="42"/>
    </location>
</feature>
<name>A0ABD2IXF0_HETSC</name>
<evidence type="ECO:0000256" key="2">
    <source>
        <dbReference type="SAM" id="SignalP"/>
    </source>
</evidence>
<evidence type="ECO:0000313" key="4">
    <source>
        <dbReference type="Proteomes" id="UP001620645"/>
    </source>
</evidence>
<keyword evidence="2" id="KW-0732">Signal</keyword>
<dbReference type="Proteomes" id="UP001620645">
    <property type="component" value="Unassembled WGS sequence"/>
</dbReference>